<dbReference type="AlphaFoldDB" id="A0A918CXU0"/>
<evidence type="ECO:0000313" key="1">
    <source>
        <dbReference type="EMBL" id="GGN47371.1"/>
    </source>
</evidence>
<reference evidence="1" key="1">
    <citation type="journal article" date="2014" name="Int. J. Syst. Evol. Microbiol.">
        <title>Complete genome sequence of Corynebacterium casei LMG S-19264T (=DSM 44701T), isolated from a smear-ripened cheese.</title>
        <authorList>
            <consortium name="US DOE Joint Genome Institute (JGI-PGF)"/>
            <person name="Walter F."/>
            <person name="Albersmeier A."/>
            <person name="Kalinowski J."/>
            <person name="Ruckert C."/>
        </authorList>
    </citation>
    <scope>NUCLEOTIDE SEQUENCE</scope>
    <source>
        <strain evidence="1">CGMCC 4.7110</strain>
    </source>
</reference>
<organism evidence="1 2">
    <name type="scientific">Streptomyces fuscichromogenes</name>
    <dbReference type="NCBI Taxonomy" id="1324013"/>
    <lineage>
        <taxon>Bacteria</taxon>
        <taxon>Bacillati</taxon>
        <taxon>Actinomycetota</taxon>
        <taxon>Actinomycetes</taxon>
        <taxon>Kitasatosporales</taxon>
        <taxon>Streptomycetaceae</taxon>
        <taxon>Streptomyces</taxon>
    </lineage>
</organism>
<reference evidence="1" key="2">
    <citation type="submission" date="2020-09" db="EMBL/GenBank/DDBJ databases">
        <authorList>
            <person name="Sun Q."/>
            <person name="Zhou Y."/>
        </authorList>
    </citation>
    <scope>NUCLEOTIDE SEQUENCE</scope>
    <source>
        <strain evidence="1">CGMCC 4.7110</strain>
    </source>
</reference>
<accession>A0A918CXU0</accession>
<sequence length="157" mass="16767">MTTPSTRPWHDVVPPHPDALLFRPIAPAHTVGPGGQLARRPDGTWWYRELAVVSGAAEPLPDLLRADLAHAMRRGDELMAAADGAAGDGDFAEADRLAELSGMLGTQEVIALSEALQEAGTLWRARRSTKTVESLAEWIEAPGALARIAESLRTGEA</sequence>
<gene>
    <name evidence="1" type="ORF">GCM10011578_100940</name>
</gene>
<name>A0A918CXU0_9ACTN</name>
<protein>
    <submittedName>
        <fullName evidence="1">Uncharacterized protein</fullName>
    </submittedName>
</protein>
<proteinExistence type="predicted"/>
<comment type="caution">
    <text evidence="1">The sequence shown here is derived from an EMBL/GenBank/DDBJ whole genome shotgun (WGS) entry which is preliminary data.</text>
</comment>
<evidence type="ECO:0000313" key="2">
    <source>
        <dbReference type="Proteomes" id="UP000653411"/>
    </source>
</evidence>
<dbReference type="Proteomes" id="UP000653411">
    <property type="component" value="Unassembled WGS sequence"/>
</dbReference>
<dbReference type="RefSeq" id="WP_189269760.1">
    <property type="nucleotide sequence ID" value="NZ_BMML01000070.1"/>
</dbReference>
<keyword evidence="2" id="KW-1185">Reference proteome</keyword>
<dbReference type="EMBL" id="BMML01000070">
    <property type="protein sequence ID" value="GGN47371.1"/>
    <property type="molecule type" value="Genomic_DNA"/>
</dbReference>